<gene>
    <name evidence="2" type="ORF">EVAR_50662_1</name>
</gene>
<comment type="caution">
    <text evidence="2">The sequence shown here is derived from an EMBL/GenBank/DDBJ whole genome shotgun (WGS) entry which is preliminary data.</text>
</comment>
<proteinExistence type="predicted"/>
<accession>A0A4C1XNC5</accession>
<sequence>MRRMHNIPANRASRRKAPERRTKAAMYRARVFRHRACLLNRAAARAHTDTRARTQSRTGDVATSPHPFIFSLKMWRCYGRPSRARGRRAGGSGTGRRGPRNQYPHDTKRCFILVESRGDISARLYASRYWLSRAIQMDV</sequence>
<reference evidence="2 3" key="1">
    <citation type="journal article" date="2019" name="Commun. Biol.">
        <title>The bagworm genome reveals a unique fibroin gene that provides high tensile strength.</title>
        <authorList>
            <person name="Kono N."/>
            <person name="Nakamura H."/>
            <person name="Ohtoshi R."/>
            <person name="Tomita M."/>
            <person name="Numata K."/>
            <person name="Arakawa K."/>
        </authorList>
    </citation>
    <scope>NUCLEOTIDE SEQUENCE [LARGE SCALE GENOMIC DNA]</scope>
</reference>
<dbReference type="AlphaFoldDB" id="A0A4C1XNC5"/>
<name>A0A4C1XNC5_EUMVA</name>
<protein>
    <submittedName>
        <fullName evidence="2">Uncharacterized protein</fullName>
    </submittedName>
</protein>
<feature type="region of interest" description="Disordered" evidence="1">
    <location>
        <begin position="1"/>
        <end position="22"/>
    </location>
</feature>
<dbReference type="Proteomes" id="UP000299102">
    <property type="component" value="Unassembled WGS sequence"/>
</dbReference>
<evidence type="ECO:0000256" key="1">
    <source>
        <dbReference type="SAM" id="MobiDB-lite"/>
    </source>
</evidence>
<dbReference type="EMBL" id="BGZK01000916">
    <property type="protein sequence ID" value="GBP64978.1"/>
    <property type="molecule type" value="Genomic_DNA"/>
</dbReference>
<evidence type="ECO:0000313" key="3">
    <source>
        <dbReference type="Proteomes" id="UP000299102"/>
    </source>
</evidence>
<keyword evidence="3" id="KW-1185">Reference proteome</keyword>
<organism evidence="2 3">
    <name type="scientific">Eumeta variegata</name>
    <name type="common">Bagworm moth</name>
    <name type="synonym">Eumeta japonica</name>
    <dbReference type="NCBI Taxonomy" id="151549"/>
    <lineage>
        <taxon>Eukaryota</taxon>
        <taxon>Metazoa</taxon>
        <taxon>Ecdysozoa</taxon>
        <taxon>Arthropoda</taxon>
        <taxon>Hexapoda</taxon>
        <taxon>Insecta</taxon>
        <taxon>Pterygota</taxon>
        <taxon>Neoptera</taxon>
        <taxon>Endopterygota</taxon>
        <taxon>Lepidoptera</taxon>
        <taxon>Glossata</taxon>
        <taxon>Ditrysia</taxon>
        <taxon>Tineoidea</taxon>
        <taxon>Psychidae</taxon>
        <taxon>Oiketicinae</taxon>
        <taxon>Eumeta</taxon>
    </lineage>
</organism>
<feature type="region of interest" description="Disordered" evidence="1">
    <location>
        <begin position="82"/>
        <end position="104"/>
    </location>
</feature>
<evidence type="ECO:0000313" key="2">
    <source>
        <dbReference type="EMBL" id="GBP64978.1"/>
    </source>
</evidence>